<evidence type="ECO:0000256" key="3">
    <source>
        <dbReference type="ARBA" id="ARBA00021563"/>
    </source>
</evidence>
<evidence type="ECO:0000256" key="2">
    <source>
        <dbReference type="ARBA" id="ARBA00007208"/>
    </source>
</evidence>
<keyword evidence="6" id="KW-0997">Cell inner membrane</keyword>
<protein>
    <recommendedName>
        <fullName evidence="3">Type II secretion system protein N</fullName>
    </recommendedName>
    <alternativeName>
        <fullName evidence="10">General secretion pathway protein N</fullName>
    </alternativeName>
</protein>
<keyword evidence="5" id="KW-1003">Cell membrane</keyword>
<dbReference type="Pfam" id="PF01203">
    <property type="entry name" value="T2SSN"/>
    <property type="match status" value="1"/>
</dbReference>
<keyword evidence="8" id="KW-0653">Protein transport</keyword>
<evidence type="ECO:0000256" key="1">
    <source>
        <dbReference type="ARBA" id="ARBA00004533"/>
    </source>
</evidence>
<comment type="caution">
    <text evidence="11">The sequence shown here is derived from an EMBL/GenBank/DDBJ whole genome shotgun (WGS) entry which is preliminary data.</text>
</comment>
<name>A0A4R3YNV4_9GAMM</name>
<dbReference type="RefSeq" id="WP_165973579.1">
    <property type="nucleotide sequence ID" value="NZ_SMCS01000004.1"/>
</dbReference>
<keyword evidence="9" id="KW-0472">Membrane</keyword>
<evidence type="ECO:0000256" key="4">
    <source>
        <dbReference type="ARBA" id="ARBA00022448"/>
    </source>
</evidence>
<dbReference type="Proteomes" id="UP000295645">
    <property type="component" value="Unassembled WGS sequence"/>
</dbReference>
<keyword evidence="12" id="KW-1185">Reference proteome</keyword>
<dbReference type="GO" id="GO:0015627">
    <property type="term" value="C:type II protein secretion system complex"/>
    <property type="evidence" value="ECO:0007669"/>
    <property type="project" value="InterPro"/>
</dbReference>
<reference evidence="11 12" key="1">
    <citation type="submission" date="2019-03" db="EMBL/GenBank/DDBJ databases">
        <title>Above-ground endophytic microbial communities from plants in different locations in the United States.</title>
        <authorList>
            <person name="Frank C."/>
        </authorList>
    </citation>
    <scope>NUCLEOTIDE SEQUENCE [LARGE SCALE GENOMIC DNA]</scope>
    <source>
        <strain evidence="11 12">LP_13_YM</strain>
    </source>
</reference>
<dbReference type="GO" id="GO:0005886">
    <property type="term" value="C:plasma membrane"/>
    <property type="evidence" value="ECO:0007669"/>
    <property type="project" value="UniProtKB-SubCell"/>
</dbReference>
<evidence type="ECO:0000256" key="6">
    <source>
        <dbReference type="ARBA" id="ARBA00022519"/>
    </source>
</evidence>
<dbReference type="InterPro" id="IPR022792">
    <property type="entry name" value="T2SS_protein-GspN"/>
</dbReference>
<comment type="subcellular location">
    <subcellularLocation>
        <location evidence="1">Cell inner membrane</location>
    </subcellularLocation>
</comment>
<keyword evidence="4" id="KW-0813">Transport</keyword>
<evidence type="ECO:0000313" key="12">
    <source>
        <dbReference type="Proteomes" id="UP000295645"/>
    </source>
</evidence>
<evidence type="ECO:0000256" key="8">
    <source>
        <dbReference type="ARBA" id="ARBA00022927"/>
    </source>
</evidence>
<comment type="similarity">
    <text evidence="2">Belongs to the GSP N family.</text>
</comment>
<evidence type="ECO:0000256" key="7">
    <source>
        <dbReference type="ARBA" id="ARBA00022692"/>
    </source>
</evidence>
<dbReference type="GO" id="GO:0015628">
    <property type="term" value="P:protein secretion by the type II secretion system"/>
    <property type="evidence" value="ECO:0007669"/>
    <property type="project" value="InterPro"/>
</dbReference>
<evidence type="ECO:0000256" key="10">
    <source>
        <dbReference type="ARBA" id="ARBA00030772"/>
    </source>
</evidence>
<accession>A0A4R3YNV4</accession>
<dbReference type="AlphaFoldDB" id="A0A4R3YNV4"/>
<proteinExistence type="inferred from homology"/>
<organism evidence="11 12">
    <name type="scientific">Luteibacter rhizovicinus</name>
    <dbReference type="NCBI Taxonomy" id="242606"/>
    <lineage>
        <taxon>Bacteria</taxon>
        <taxon>Pseudomonadati</taxon>
        <taxon>Pseudomonadota</taxon>
        <taxon>Gammaproteobacteria</taxon>
        <taxon>Lysobacterales</taxon>
        <taxon>Rhodanobacteraceae</taxon>
        <taxon>Luteibacter</taxon>
    </lineage>
</organism>
<sequence length="257" mass="27389">MKWIRWVVLCVVLLIVAAGLLFWFMPARVALPLLSKRMHGMSFEGLSGSVWQGHADRVVLSDGAVLGTADWQLGREVVLGRTHLLLHVAGARGRFDGRYDQVTADSRAWHDVTFHLDAAALAGQPLAGDLHPRGTLDGQVSEAVFQGNWPMTLNGEVSWADAAIQTPEGHIVLGGLKLQATSASGFLRGTLADDGSGSLATKGDIAASPLGWRADVLLRPRIADTALRHLIARFGPVGPDGSVHIQRKAGLVPAESP</sequence>
<keyword evidence="7" id="KW-0812">Transmembrane</keyword>
<evidence type="ECO:0000256" key="5">
    <source>
        <dbReference type="ARBA" id="ARBA00022475"/>
    </source>
</evidence>
<gene>
    <name evidence="11" type="ORF">EC912_104208</name>
</gene>
<evidence type="ECO:0000313" key="11">
    <source>
        <dbReference type="EMBL" id="TCV94011.1"/>
    </source>
</evidence>
<dbReference type="EMBL" id="SMCS01000004">
    <property type="protein sequence ID" value="TCV94011.1"/>
    <property type="molecule type" value="Genomic_DNA"/>
</dbReference>
<evidence type="ECO:0000256" key="9">
    <source>
        <dbReference type="ARBA" id="ARBA00023136"/>
    </source>
</evidence>